<evidence type="ECO:0000313" key="9">
    <source>
        <dbReference type="Proteomes" id="UP000265828"/>
    </source>
</evidence>
<dbReference type="Proteomes" id="UP000284242">
    <property type="component" value="Unassembled WGS sequence"/>
</dbReference>
<evidence type="ECO:0000313" key="8">
    <source>
        <dbReference type="Proteomes" id="UP000261105"/>
    </source>
</evidence>
<dbReference type="EMBL" id="QSUZ01000001">
    <property type="protein sequence ID" value="RGN90623.1"/>
    <property type="molecule type" value="Genomic_DNA"/>
</dbReference>
<dbReference type="InterPro" id="IPR043128">
    <property type="entry name" value="Rev_trsase/Diguanyl_cyclase"/>
</dbReference>
<organism evidence="5 9">
    <name type="scientific">Blautia obeum</name>
    <dbReference type="NCBI Taxonomy" id="40520"/>
    <lineage>
        <taxon>Bacteria</taxon>
        <taxon>Bacillati</taxon>
        <taxon>Bacillota</taxon>
        <taxon>Clostridia</taxon>
        <taxon>Lachnospirales</taxon>
        <taxon>Lachnospiraceae</taxon>
        <taxon>Blautia</taxon>
    </lineage>
</organism>
<evidence type="ECO:0000313" key="11">
    <source>
        <dbReference type="Proteomes" id="UP000284024"/>
    </source>
</evidence>
<reference evidence="7 13" key="2">
    <citation type="journal article" date="2019" name="Science, e1252229">
        <title>Invertible promoters mediate bacterial phase variation, antibiotic resistance, and host adaptation in the gut.</title>
        <authorList>
            <person name="Jiang X."/>
            <person name="Hall A.B."/>
            <person name="Arthur T.D."/>
            <person name="Plichta D.R."/>
            <person name="Covington C.T."/>
            <person name="Poyet M."/>
            <person name="Crothers J."/>
            <person name="Moses P.L."/>
            <person name="Tolonen A.C."/>
            <person name="Vlamakis H."/>
            <person name="Alm E.J."/>
            <person name="Xavier R.J."/>
        </authorList>
    </citation>
    <scope>NUCLEOTIDE SEQUENCE [LARGE SCALE GENOMIC DNA]</scope>
    <source>
        <strain evidence="7">Af_0058</strain>
        <strain evidence="13">af_0058</strain>
    </source>
</reference>
<evidence type="ECO:0000313" key="4">
    <source>
        <dbReference type="EMBL" id="RGS75966.1"/>
    </source>
</evidence>
<dbReference type="InterPro" id="IPR000160">
    <property type="entry name" value="GGDEF_dom"/>
</dbReference>
<dbReference type="EMBL" id="QRJH01000001">
    <property type="protein sequence ID" value="RHH20946.1"/>
    <property type="molecule type" value="Genomic_DNA"/>
</dbReference>
<evidence type="ECO:0000313" key="13">
    <source>
        <dbReference type="Proteomes" id="UP000293506"/>
    </source>
</evidence>
<evidence type="ECO:0000313" key="12">
    <source>
        <dbReference type="Proteomes" id="UP000284242"/>
    </source>
</evidence>
<gene>
    <name evidence="6" type="ORF">DW222_00465</name>
    <name evidence="5" type="ORF">DWW07_03015</name>
    <name evidence="4" type="ORF">DWX77_01260</name>
    <name evidence="3" type="ORF">DWZ12_09415</name>
    <name evidence="2" type="ORF">DXB38_01155</name>
    <name evidence="7" type="ORF">EAI82_03130</name>
</gene>
<dbReference type="Proteomes" id="UP000283585">
    <property type="component" value="Unassembled WGS sequence"/>
</dbReference>
<evidence type="ECO:0000313" key="3">
    <source>
        <dbReference type="EMBL" id="RGQ04774.1"/>
    </source>
</evidence>
<dbReference type="Proteomes" id="UP000261105">
    <property type="component" value="Unassembled WGS sequence"/>
</dbReference>
<protein>
    <submittedName>
        <fullName evidence="5">Diguanylate cyclase</fullName>
    </submittedName>
</protein>
<dbReference type="Proteomes" id="UP000265828">
    <property type="component" value="Unassembled WGS sequence"/>
</dbReference>
<evidence type="ECO:0000313" key="5">
    <source>
        <dbReference type="EMBL" id="RGV65536.1"/>
    </source>
</evidence>
<dbReference type="AlphaFoldDB" id="A0A395X9D7"/>
<accession>A0A395X9D7</accession>
<dbReference type="InterPro" id="IPR029787">
    <property type="entry name" value="Nucleotide_cyclase"/>
</dbReference>
<proteinExistence type="predicted"/>
<dbReference type="EMBL" id="RCXQ01000002">
    <property type="protein sequence ID" value="RYT68214.1"/>
    <property type="molecule type" value="Genomic_DNA"/>
</dbReference>
<dbReference type="EMBL" id="QRZI01000002">
    <property type="protein sequence ID" value="RGV65536.1"/>
    <property type="molecule type" value="Genomic_DNA"/>
</dbReference>
<comment type="caution">
    <text evidence="5">The sequence shown here is derived from an EMBL/GenBank/DDBJ whole genome shotgun (WGS) entry which is preliminary data.</text>
</comment>
<feature type="domain" description="GGDEF" evidence="1">
    <location>
        <begin position="6"/>
        <end position="47"/>
    </location>
</feature>
<evidence type="ECO:0000313" key="7">
    <source>
        <dbReference type="EMBL" id="RYT68214.1"/>
    </source>
</evidence>
<dbReference type="EMBL" id="QRVV01000002">
    <property type="protein sequence ID" value="RGS75966.1"/>
    <property type="molecule type" value="Genomic_DNA"/>
</dbReference>
<dbReference type="EMBL" id="QRSS01000009">
    <property type="protein sequence ID" value="RGQ04774.1"/>
    <property type="molecule type" value="Genomic_DNA"/>
</dbReference>
<dbReference type="SUPFAM" id="SSF55073">
    <property type="entry name" value="Nucleotide cyclase"/>
    <property type="match status" value="1"/>
</dbReference>
<evidence type="ECO:0000313" key="2">
    <source>
        <dbReference type="EMBL" id="RGN90623.1"/>
    </source>
</evidence>
<dbReference type="Gene3D" id="3.30.70.270">
    <property type="match status" value="1"/>
</dbReference>
<dbReference type="Proteomes" id="UP000293506">
    <property type="component" value="Unassembled WGS sequence"/>
</dbReference>
<name>A0A395X9D7_9FIRM</name>
<evidence type="ECO:0000313" key="6">
    <source>
        <dbReference type="EMBL" id="RHH20946.1"/>
    </source>
</evidence>
<dbReference type="Proteomes" id="UP000284024">
    <property type="component" value="Unassembled WGS sequence"/>
</dbReference>
<dbReference type="RefSeq" id="WP_117591621.1">
    <property type="nucleotide sequence ID" value="NZ_CYZD01000001.1"/>
</dbReference>
<evidence type="ECO:0000313" key="10">
    <source>
        <dbReference type="Proteomes" id="UP000283585"/>
    </source>
</evidence>
<sequence>MDGDRENAYYVTVSAGIFVMCRDEKISTEDALSMADERLYEAKKHKTQMLIK</sequence>
<reference evidence="8 9" key="1">
    <citation type="submission" date="2018-08" db="EMBL/GenBank/DDBJ databases">
        <title>A genome reference for cultivated species of the human gut microbiota.</title>
        <authorList>
            <person name="Zou Y."/>
            <person name="Xue W."/>
            <person name="Luo G."/>
        </authorList>
    </citation>
    <scope>NUCLEOTIDE SEQUENCE [LARGE SCALE GENOMIC DNA]</scope>
    <source>
        <strain evidence="5 9">AF14-23</strain>
        <strain evidence="4 12">AF21-24</strain>
        <strain evidence="3 10">AF29-2BH</strain>
        <strain evidence="6 11">AM18-2AC</strain>
        <strain evidence="2 8">OM03-6</strain>
    </source>
</reference>
<dbReference type="Pfam" id="PF00990">
    <property type="entry name" value="GGDEF"/>
    <property type="match status" value="1"/>
</dbReference>
<evidence type="ECO:0000259" key="1">
    <source>
        <dbReference type="Pfam" id="PF00990"/>
    </source>
</evidence>